<dbReference type="InterPro" id="IPR029052">
    <property type="entry name" value="Metallo-depent_PP-like"/>
</dbReference>
<dbReference type="OrthoDB" id="651281at2"/>
<protein>
    <recommendedName>
        <fullName evidence="1">Calcineurin-like phosphoesterase domain-containing protein</fullName>
    </recommendedName>
</protein>
<dbReference type="EMBL" id="VSZS01000063">
    <property type="protein sequence ID" value="TYR31822.1"/>
    <property type="molecule type" value="Genomic_DNA"/>
</dbReference>
<name>A0A5D4GUY7_9HYPH</name>
<sequence length="285" mass="32320">MTSFRILHISDTHLSPRTSHFRHNNDVMAKLLGEADHDLIIHTGDITLDGIRYEEDYTFCQEFFAGTGKDIMFLPGNHDIGDNPRLSEPAAAGGSAINAERIARYERFHGEHWWSTDIHGWRLIGINSLIVGSGEAREAEQYAWLREQLATAGSNHIALFTHQPLYVDEPDPIDLTYWTVDPDGRENLRFLMEDPRLRLIASGHLHQQRSRLFGAVKLEWCPSIAFTTREELVPEMGGRREVGFLEHELHADGSVTTRHVSPASFGNDYLDDCIKEVYPAMGQDT</sequence>
<dbReference type="PANTHER" id="PTHR43143">
    <property type="entry name" value="METALLOPHOSPHOESTERASE, CALCINEURIN SUPERFAMILY"/>
    <property type="match status" value="1"/>
</dbReference>
<dbReference type="Proteomes" id="UP000323258">
    <property type="component" value="Unassembled WGS sequence"/>
</dbReference>
<dbReference type="PANTHER" id="PTHR43143:SF1">
    <property type="entry name" value="SERINE_THREONINE-PROTEIN PHOSPHATASE CPPED1"/>
    <property type="match status" value="1"/>
</dbReference>
<organism evidence="2 3">
    <name type="scientific">Neoaquamicrobium microcysteis</name>
    <dbReference type="NCBI Taxonomy" id="2682781"/>
    <lineage>
        <taxon>Bacteria</taxon>
        <taxon>Pseudomonadati</taxon>
        <taxon>Pseudomonadota</taxon>
        <taxon>Alphaproteobacteria</taxon>
        <taxon>Hyphomicrobiales</taxon>
        <taxon>Phyllobacteriaceae</taxon>
        <taxon>Neoaquamicrobium</taxon>
    </lineage>
</organism>
<reference evidence="2 3" key="1">
    <citation type="submission" date="2019-08" db="EMBL/GenBank/DDBJ databases">
        <authorList>
            <person name="Seo Y.L."/>
        </authorList>
    </citation>
    <scope>NUCLEOTIDE SEQUENCE [LARGE SCALE GENOMIC DNA]</scope>
    <source>
        <strain evidence="2 3">MaA-C15</strain>
    </source>
</reference>
<gene>
    <name evidence="2" type="ORF">FY036_12005</name>
</gene>
<evidence type="ECO:0000259" key="1">
    <source>
        <dbReference type="Pfam" id="PF00149"/>
    </source>
</evidence>
<feature type="domain" description="Calcineurin-like phosphoesterase" evidence="1">
    <location>
        <begin position="4"/>
        <end position="207"/>
    </location>
</feature>
<dbReference type="Pfam" id="PF00149">
    <property type="entry name" value="Metallophos"/>
    <property type="match status" value="1"/>
</dbReference>
<dbReference type="InterPro" id="IPR051918">
    <property type="entry name" value="STPP_CPPED1"/>
</dbReference>
<dbReference type="AlphaFoldDB" id="A0A5D4GUY7"/>
<proteinExistence type="predicted"/>
<accession>A0A5D4GUY7</accession>
<dbReference type="RefSeq" id="WP_148914979.1">
    <property type="nucleotide sequence ID" value="NZ_VSZS01000063.1"/>
</dbReference>
<dbReference type="SUPFAM" id="SSF56300">
    <property type="entry name" value="Metallo-dependent phosphatases"/>
    <property type="match status" value="1"/>
</dbReference>
<evidence type="ECO:0000313" key="2">
    <source>
        <dbReference type="EMBL" id="TYR31822.1"/>
    </source>
</evidence>
<dbReference type="Gene3D" id="3.60.21.10">
    <property type="match status" value="1"/>
</dbReference>
<dbReference type="GO" id="GO:0016787">
    <property type="term" value="F:hydrolase activity"/>
    <property type="evidence" value="ECO:0007669"/>
    <property type="project" value="InterPro"/>
</dbReference>
<reference evidence="2 3" key="2">
    <citation type="submission" date="2019-09" db="EMBL/GenBank/DDBJ databases">
        <title>Mesorhizobium sp. MaA-C15 isolated from Microcystis aeruginosa.</title>
        <authorList>
            <person name="Jeong S.E."/>
            <person name="Jin H.M."/>
            <person name="Jeon C.O."/>
        </authorList>
    </citation>
    <scope>NUCLEOTIDE SEQUENCE [LARGE SCALE GENOMIC DNA]</scope>
    <source>
        <strain evidence="2 3">MaA-C15</strain>
    </source>
</reference>
<keyword evidence="3" id="KW-1185">Reference proteome</keyword>
<comment type="caution">
    <text evidence="2">The sequence shown here is derived from an EMBL/GenBank/DDBJ whole genome shotgun (WGS) entry which is preliminary data.</text>
</comment>
<evidence type="ECO:0000313" key="3">
    <source>
        <dbReference type="Proteomes" id="UP000323258"/>
    </source>
</evidence>
<dbReference type="InterPro" id="IPR004843">
    <property type="entry name" value="Calcineurin-like_PHP"/>
</dbReference>